<keyword evidence="2" id="KW-0560">Oxidoreductase</keyword>
<dbReference type="InterPro" id="IPR020904">
    <property type="entry name" value="Sc_DH/Rdtase_CS"/>
</dbReference>
<protein>
    <submittedName>
        <fullName evidence="5">2,5-dichloro-2,5-cyclohexadiene-1,4-diol dehydrogenase</fullName>
    </submittedName>
</protein>
<feature type="domain" description="Ketoreductase" evidence="4">
    <location>
        <begin position="12"/>
        <end position="185"/>
    </location>
</feature>
<dbReference type="PANTHER" id="PTHR24321">
    <property type="entry name" value="DEHYDROGENASES, SHORT CHAIN"/>
    <property type="match status" value="1"/>
</dbReference>
<dbReference type="GO" id="GO:0016491">
    <property type="term" value="F:oxidoreductase activity"/>
    <property type="evidence" value="ECO:0007669"/>
    <property type="project" value="UniProtKB-KW"/>
</dbReference>
<dbReference type="RefSeq" id="WP_078200532.1">
    <property type="nucleotide sequence ID" value="NZ_CP017758.1"/>
</dbReference>
<dbReference type="InterPro" id="IPR036291">
    <property type="entry name" value="NAD(P)-bd_dom_sf"/>
</dbReference>
<name>A0A1U9UZU2_CUPNE</name>
<dbReference type="EMBL" id="CP017758">
    <property type="protein sequence ID" value="AQV98248.1"/>
    <property type="molecule type" value="Genomic_DNA"/>
</dbReference>
<dbReference type="SUPFAM" id="SSF51735">
    <property type="entry name" value="NAD(P)-binding Rossmann-fold domains"/>
    <property type="match status" value="1"/>
</dbReference>
<dbReference type="OrthoDB" id="9809287at2"/>
<dbReference type="PROSITE" id="PS00061">
    <property type="entry name" value="ADH_SHORT"/>
    <property type="match status" value="1"/>
</dbReference>
<dbReference type="InterPro" id="IPR057326">
    <property type="entry name" value="KR_dom"/>
</dbReference>
<dbReference type="CDD" id="cd05233">
    <property type="entry name" value="SDR_c"/>
    <property type="match status" value="1"/>
</dbReference>
<dbReference type="PANTHER" id="PTHR24321:SF8">
    <property type="entry name" value="ESTRADIOL 17-BETA-DEHYDROGENASE 8-RELATED"/>
    <property type="match status" value="1"/>
</dbReference>
<keyword evidence="3" id="KW-0520">NAD</keyword>
<dbReference type="AlphaFoldDB" id="A0A1U9UZU2"/>
<organism evidence="5 6">
    <name type="scientific">Cupriavidus necator</name>
    <name type="common">Alcaligenes eutrophus</name>
    <name type="synonym">Ralstonia eutropha</name>
    <dbReference type="NCBI Taxonomy" id="106590"/>
    <lineage>
        <taxon>Bacteria</taxon>
        <taxon>Pseudomonadati</taxon>
        <taxon>Pseudomonadota</taxon>
        <taxon>Betaproteobacteria</taxon>
        <taxon>Burkholderiales</taxon>
        <taxon>Burkholderiaceae</taxon>
        <taxon>Cupriavidus</taxon>
    </lineage>
</organism>
<dbReference type="InterPro" id="IPR002347">
    <property type="entry name" value="SDR_fam"/>
</dbReference>
<dbReference type="Proteomes" id="UP000189627">
    <property type="component" value="Chromosome 2"/>
</dbReference>
<dbReference type="FunFam" id="3.40.50.720:FF:000084">
    <property type="entry name" value="Short-chain dehydrogenase reductase"/>
    <property type="match status" value="1"/>
</dbReference>
<dbReference type="SMART" id="SM00822">
    <property type="entry name" value="PKS_KR"/>
    <property type="match status" value="1"/>
</dbReference>
<dbReference type="KEGG" id="cuh:BJN34_30730"/>
<dbReference type="NCBIfam" id="NF005559">
    <property type="entry name" value="PRK07231.1"/>
    <property type="match status" value="1"/>
</dbReference>
<evidence type="ECO:0000256" key="3">
    <source>
        <dbReference type="ARBA" id="ARBA00023027"/>
    </source>
</evidence>
<gene>
    <name evidence="5" type="ORF">BJN34_30730</name>
</gene>
<dbReference type="PRINTS" id="PR00080">
    <property type="entry name" value="SDRFAMILY"/>
</dbReference>
<comment type="similarity">
    <text evidence="1">Belongs to the short-chain dehydrogenases/reductases (SDR) family.</text>
</comment>
<accession>A0A1U9UZU2</accession>
<evidence type="ECO:0000313" key="5">
    <source>
        <dbReference type="EMBL" id="AQV98248.1"/>
    </source>
</evidence>
<reference evidence="6" key="1">
    <citation type="submission" date="2017-02" db="EMBL/GenBank/DDBJ databases">
        <title>Complete genome sequence of Cupriavidus necator strain NH9, a 3-chlorobenzoate degrader.</title>
        <authorList>
            <person name="Moriuchi R."/>
            <person name="Dohra H."/>
            <person name="Ogawa N."/>
        </authorList>
    </citation>
    <scope>NUCLEOTIDE SEQUENCE [LARGE SCALE GENOMIC DNA]</scope>
    <source>
        <strain evidence="6">NH9</strain>
    </source>
</reference>
<dbReference type="Gene3D" id="3.40.50.720">
    <property type="entry name" value="NAD(P)-binding Rossmann-like Domain"/>
    <property type="match status" value="1"/>
</dbReference>
<evidence type="ECO:0000256" key="1">
    <source>
        <dbReference type="ARBA" id="ARBA00006484"/>
    </source>
</evidence>
<proteinExistence type="inferred from homology"/>
<dbReference type="Pfam" id="PF13561">
    <property type="entry name" value="adh_short_C2"/>
    <property type="match status" value="1"/>
</dbReference>
<dbReference type="PRINTS" id="PR00081">
    <property type="entry name" value="GDHRDH"/>
</dbReference>
<sequence>MSKPSSQRLAGKVAFVSGGSAGIGAATVMRLAEEGAHVVFCGRRPEPLQAVMAAVEAAGGRAEAVQADVSDEAAYTAAIEDAARRHGRLDILVNNAMAFSWGPIEATSTETWRSNFVTSVDGTFWGTRTAMRLMKARGGAIINVSSICGTLGTPQMAGYSAAKAAVINFSRSAAAEGAADGIRVNVVIPAVVETPATAGMLADAAARRSTEALIPMGRVGQPEELANAILFLASDEASYVTGAALPVDGGRSALLVTALG</sequence>
<evidence type="ECO:0000256" key="2">
    <source>
        <dbReference type="ARBA" id="ARBA00023002"/>
    </source>
</evidence>
<evidence type="ECO:0000259" key="4">
    <source>
        <dbReference type="SMART" id="SM00822"/>
    </source>
</evidence>
<evidence type="ECO:0000313" key="6">
    <source>
        <dbReference type="Proteomes" id="UP000189627"/>
    </source>
</evidence>